<feature type="domain" description="ApeI dehydratase-like" evidence="1">
    <location>
        <begin position="10"/>
        <end position="98"/>
    </location>
</feature>
<accession>A0A1H4CDZ1</accession>
<keyword evidence="3" id="KW-1185">Reference proteome</keyword>
<dbReference type="Pfam" id="PF22818">
    <property type="entry name" value="ApeI-like"/>
    <property type="match status" value="1"/>
</dbReference>
<dbReference type="InterPro" id="IPR016962">
    <property type="entry name" value="Dehydrase_ECs4332_prd"/>
</dbReference>
<dbReference type="Proteomes" id="UP000187280">
    <property type="component" value="Unassembled WGS sequence"/>
</dbReference>
<proteinExistence type="predicted"/>
<dbReference type="STRING" id="71657.SAMN02982996_01947"/>
<dbReference type="eggNOG" id="COG0764">
    <property type="taxonomic scope" value="Bacteria"/>
</dbReference>
<dbReference type="InterPro" id="IPR054545">
    <property type="entry name" value="ApeI-like"/>
</dbReference>
<dbReference type="Gene3D" id="3.10.129.10">
    <property type="entry name" value="Hotdog Thioesterase"/>
    <property type="match status" value="1"/>
</dbReference>
<name>A0A1H4CDZ1_9GAMM</name>
<evidence type="ECO:0000259" key="1">
    <source>
        <dbReference type="Pfam" id="PF22818"/>
    </source>
</evidence>
<dbReference type="PIRSF" id="PIRSF030962">
    <property type="entry name" value="Dehydrase_ECs4332_prd"/>
    <property type="match status" value="1"/>
</dbReference>
<evidence type="ECO:0000313" key="3">
    <source>
        <dbReference type="Proteomes" id="UP000187280"/>
    </source>
</evidence>
<dbReference type="RefSeq" id="WP_026743775.1">
    <property type="nucleotide sequence ID" value="NZ_FNQS01000006.1"/>
</dbReference>
<reference evidence="2 3" key="1">
    <citation type="submission" date="2016-10" db="EMBL/GenBank/DDBJ databases">
        <authorList>
            <person name="de Groot N.N."/>
        </authorList>
    </citation>
    <scope>NUCLEOTIDE SEQUENCE [LARGE SCALE GENOMIC DNA]</scope>
    <source>
        <strain evidence="2 3">ATCC 29281</strain>
    </source>
</reference>
<protein>
    <submittedName>
        <fullName evidence="2">FabA-like domain-containing protein</fullName>
    </submittedName>
</protein>
<evidence type="ECO:0000313" key="2">
    <source>
        <dbReference type="EMBL" id="SEA58519.1"/>
    </source>
</evidence>
<organism evidence="2 3">
    <name type="scientific">Lonsdalea quercina</name>
    <dbReference type="NCBI Taxonomy" id="71657"/>
    <lineage>
        <taxon>Bacteria</taxon>
        <taxon>Pseudomonadati</taxon>
        <taxon>Pseudomonadota</taxon>
        <taxon>Gammaproteobacteria</taxon>
        <taxon>Enterobacterales</taxon>
        <taxon>Pectobacteriaceae</taxon>
        <taxon>Lonsdalea</taxon>
    </lineage>
</organism>
<dbReference type="AlphaFoldDB" id="A0A1H4CDZ1"/>
<dbReference type="InterPro" id="IPR029069">
    <property type="entry name" value="HotDog_dom_sf"/>
</dbReference>
<dbReference type="GeneID" id="97764820"/>
<gene>
    <name evidence="2" type="ORF">SAMN02982996_01947</name>
</gene>
<sequence length="117" mass="13616">MLPVEISRTTHEGQAELMLRADERLFWFRGHFPEQPLLPGIAQLDWAMRYGVEILAPQWRFSAVESLKFQRPVLPGNSLRLTLNWREDKRQLAFSYHIVRARGDELPASNGKITLCQ</sequence>
<dbReference type="EMBL" id="FNQS01000006">
    <property type="protein sequence ID" value="SEA58519.1"/>
    <property type="molecule type" value="Genomic_DNA"/>
</dbReference>
<dbReference type="SUPFAM" id="SSF54637">
    <property type="entry name" value="Thioesterase/thiol ester dehydrase-isomerase"/>
    <property type="match status" value="1"/>
</dbReference>